<evidence type="ECO:0000259" key="1">
    <source>
        <dbReference type="Pfam" id="PF20020"/>
    </source>
</evidence>
<gene>
    <name evidence="2" type="ORF">SAMN05660706_106123</name>
</gene>
<sequence>MQIIYTVQIVIHCNTCGSQMVYHACNKVQYKSNSLQTEIVILRYKCRQCNVTHALKPEFLASRHQYDTFERQAFVLQYTYTQEAKCSLRKLQNELFPQVPVSHTVMYYWVRIVEAKKQKVEPLLLADLQQLLPQKDLVEELAQEAQTVPPTVRDKPEDWAILPLT</sequence>
<dbReference type="AlphaFoldDB" id="A0A1I6D792"/>
<dbReference type="Proteomes" id="UP000199584">
    <property type="component" value="Unassembled WGS sequence"/>
</dbReference>
<name>A0A1I6D792_9FIRM</name>
<dbReference type="EMBL" id="FOYM01000006">
    <property type="protein sequence ID" value="SFR01356.1"/>
    <property type="molecule type" value="Genomic_DNA"/>
</dbReference>
<reference evidence="3" key="1">
    <citation type="submission" date="2016-10" db="EMBL/GenBank/DDBJ databases">
        <authorList>
            <person name="Varghese N."/>
            <person name="Submissions S."/>
        </authorList>
    </citation>
    <scope>NUCLEOTIDE SEQUENCE [LARGE SCALE GENOMIC DNA]</scope>
    <source>
        <strain evidence="3">DSM 3669</strain>
    </source>
</reference>
<accession>A0A1I6D792</accession>
<organism evidence="2 3">
    <name type="scientific">Desulfoscipio geothermicus DSM 3669</name>
    <dbReference type="NCBI Taxonomy" id="1121426"/>
    <lineage>
        <taxon>Bacteria</taxon>
        <taxon>Bacillati</taxon>
        <taxon>Bacillota</taxon>
        <taxon>Clostridia</taxon>
        <taxon>Eubacteriales</taxon>
        <taxon>Desulfallaceae</taxon>
        <taxon>Desulfoscipio</taxon>
    </lineage>
</organism>
<keyword evidence="3" id="KW-1185">Reference proteome</keyword>
<dbReference type="InterPro" id="IPR045536">
    <property type="entry name" value="DUF6431"/>
</dbReference>
<protein>
    <recommendedName>
        <fullName evidence="1">DUF6431 domain-containing protein</fullName>
    </recommendedName>
</protein>
<evidence type="ECO:0000313" key="3">
    <source>
        <dbReference type="Proteomes" id="UP000199584"/>
    </source>
</evidence>
<feature type="domain" description="DUF6431" evidence="1">
    <location>
        <begin position="13"/>
        <end position="68"/>
    </location>
</feature>
<evidence type="ECO:0000313" key="2">
    <source>
        <dbReference type="EMBL" id="SFR01356.1"/>
    </source>
</evidence>
<proteinExistence type="predicted"/>
<dbReference type="Pfam" id="PF20020">
    <property type="entry name" value="DUF6431"/>
    <property type="match status" value="1"/>
</dbReference>